<dbReference type="AlphaFoldDB" id="A0A5S3UPF9"/>
<dbReference type="Proteomes" id="UP000305729">
    <property type="component" value="Chromosome 1"/>
</dbReference>
<proteinExistence type="predicted"/>
<gene>
    <name evidence="1" type="ORF">CWC22_010920</name>
</gene>
<evidence type="ECO:0000313" key="2">
    <source>
        <dbReference type="Proteomes" id="UP000305729"/>
    </source>
</evidence>
<dbReference type="OrthoDB" id="6708942at2"/>
<organism evidence="1 2">
    <name type="scientific">Pseudoalteromonas rubra</name>
    <dbReference type="NCBI Taxonomy" id="43658"/>
    <lineage>
        <taxon>Bacteria</taxon>
        <taxon>Pseudomonadati</taxon>
        <taxon>Pseudomonadota</taxon>
        <taxon>Gammaproteobacteria</taxon>
        <taxon>Alteromonadales</taxon>
        <taxon>Pseudoalteromonadaceae</taxon>
        <taxon>Pseudoalteromonas</taxon>
    </lineage>
</organism>
<name>A0A5S3UPF9_9GAMM</name>
<reference evidence="1 2" key="1">
    <citation type="submission" date="2019-10" db="EMBL/GenBank/DDBJ databases">
        <title>Pseudoalteromonas rubra S4059.</title>
        <authorList>
            <person name="Paulsen S."/>
            <person name="Wang X."/>
        </authorList>
    </citation>
    <scope>NUCLEOTIDE SEQUENCE [LARGE SCALE GENOMIC DNA]</scope>
    <source>
        <strain evidence="1 2">S4059</strain>
    </source>
</reference>
<sequence>MKGKINWIDPWWHLKQCAIKDAIQRELACEVGPEHPLWQCELSVIAKSEANDDVIVQLGDGRFACIHLTWSGKIDSQPDQFPSSMIFDNIESLQIYMNEVAAQYA</sequence>
<protein>
    <submittedName>
        <fullName evidence="1">Uncharacterized protein</fullName>
    </submittedName>
</protein>
<dbReference type="RefSeq" id="WP_125563751.1">
    <property type="nucleotide sequence ID" value="NZ_CP045429.1"/>
</dbReference>
<evidence type="ECO:0000313" key="1">
    <source>
        <dbReference type="EMBL" id="QPB83470.1"/>
    </source>
</evidence>
<accession>A0A5S3UPF9</accession>
<dbReference type="EMBL" id="CP045429">
    <property type="protein sequence ID" value="QPB83470.1"/>
    <property type="molecule type" value="Genomic_DNA"/>
</dbReference>